<comment type="caution">
    <text evidence="1">The sequence shown here is derived from an EMBL/GenBank/DDBJ whole genome shotgun (WGS) entry which is preliminary data.</text>
</comment>
<dbReference type="EMBL" id="BSXV01001038">
    <property type="protein sequence ID" value="GME91540.1"/>
    <property type="molecule type" value="Genomic_DNA"/>
</dbReference>
<evidence type="ECO:0000313" key="1">
    <source>
        <dbReference type="EMBL" id="GME91540.1"/>
    </source>
</evidence>
<dbReference type="Proteomes" id="UP001165101">
    <property type="component" value="Unassembled WGS sequence"/>
</dbReference>
<organism evidence="1 2">
    <name type="scientific">Candida boidinii</name>
    <name type="common">Yeast</name>
    <dbReference type="NCBI Taxonomy" id="5477"/>
    <lineage>
        <taxon>Eukaryota</taxon>
        <taxon>Fungi</taxon>
        <taxon>Dikarya</taxon>
        <taxon>Ascomycota</taxon>
        <taxon>Saccharomycotina</taxon>
        <taxon>Pichiomycetes</taxon>
        <taxon>Pichiales</taxon>
        <taxon>Pichiaceae</taxon>
        <taxon>Ogataea</taxon>
        <taxon>Ogataea/Candida clade</taxon>
    </lineage>
</organism>
<proteinExistence type="predicted"/>
<reference evidence="1" key="1">
    <citation type="submission" date="2023-04" db="EMBL/GenBank/DDBJ databases">
        <title>Candida boidinii NBRC 1967.</title>
        <authorList>
            <person name="Ichikawa N."/>
            <person name="Sato H."/>
            <person name="Tonouchi N."/>
        </authorList>
    </citation>
    <scope>NUCLEOTIDE SEQUENCE</scope>
    <source>
        <strain evidence="1">NBRC 1967</strain>
    </source>
</reference>
<gene>
    <name evidence="1" type="ORF">Cboi01_000233900</name>
</gene>
<evidence type="ECO:0000313" key="2">
    <source>
        <dbReference type="Proteomes" id="UP001165101"/>
    </source>
</evidence>
<name>A0ACB5TMG2_CANBO</name>
<protein>
    <submittedName>
        <fullName evidence="1">Unnamed protein product</fullName>
    </submittedName>
</protein>
<sequence>MRFVAGGDCLFSSRNLVNRLEPEIVTLLQDADGVFVNAEFTTPKPDIHPPASGRGYVTAVRDSILDEFADLNIRLISFANNHTTDFGVDSVVNTIVESEKRKLLPCGIGRSIGEAVHPKFLDTANGRIGVTATSSTRSEMMLASKAGAFTIARPGVAPLRWNNTYVLPKNLFDNLREIDEALGTAKAFRECNSIEIKKPFTETFFKFGSLFEGNLDFELGEKPYIKTQYNEKDAKELLKSVKDASFRSDFNFVSLHTHEGDNGNWYDPLPADFIQKFAKESIDNGADTVIGHGAHFMRGIEIYKGKPIFYNLGSFLMEFETGESIITPEMYQTYGFEDTSRPSDLHRNRAKDATGKFQGFNSQPRFSRNCLVVFDTEGKDSLLKFKILPIDLDLTRDRIVDRGFPKLVSDKIGKEIAEYLTEVSKIWGTKLEYKEDGYIYIV</sequence>
<accession>A0ACB5TMG2</accession>
<keyword evidence="2" id="KW-1185">Reference proteome</keyword>